<name>A0A0A2H072_9FLAO</name>
<dbReference type="GO" id="GO:0016603">
    <property type="term" value="F:glutaminyl-peptide cyclotransferase activity"/>
    <property type="evidence" value="ECO:0007669"/>
    <property type="project" value="InterPro"/>
</dbReference>
<dbReference type="RefSeq" id="WP_035325095.1">
    <property type="nucleotide sequence ID" value="NZ_CP015125.1"/>
</dbReference>
<dbReference type="Pfam" id="PF05096">
    <property type="entry name" value="Glu_cyclase_2"/>
    <property type="match status" value="1"/>
</dbReference>
<dbReference type="PANTHER" id="PTHR31270:SF1">
    <property type="entry name" value="GLUTAMINYL-PEPTIDE CYCLOTRANSFERASE"/>
    <property type="match status" value="1"/>
</dbReference>
<dbReference type="AlphaFoldDB" id="A0A0A2H072"/>
<dbReference type="EMBL" id="JSAQ01000001">
    <property type="protein sequence ID" value="KGO06080.1"/>
    <property type="molecule type" value="Genomic_DNA"/>
</dbReference>
<proteinExistence type="predicted"/>
<evidence type="ECO:0000313" key="2">
    <source>
        <dbReference type="EMBL" id="KGO06080.1"/>
    </source>
</evidence>
<keyword evidence="2" id="KW-0808">Transferase</keyword>
<dbReference type="InterPro" id="IPR015943">
    <property type="entry name" value="WD40/YVTN_repeat-like_dom_sf"/>
</dbReference>
<dbReference type="PANTHER" id="PTHR31270">
    <property type="entry name" value="GLUTAMINYL-PEPTIDE CYCLOTRANSFERASE"/>
    <property type="match status" value="1"/>
</dbReference>
<gene>
    <name evidence="2" type="ORF">NV36_03990</name>
</gene>
<evidence type="ECO:0000256" key="1">
    <source>
        <dbReference type="SAM" id="SignalP"/>
    </source>
</evidence>
<dbReference type="InterPro" id="IPR011044">
    <property type="entry name" value="Quino_amine_DH_bsu"/>
</dbReference>
<keyword evidence="1" id="KW-0732">Signal</keyword>
<dbReference type="InterPro" id="IPR007788">
    <property type="entry name" value="QCT"/>
</dbReference>
<dbReference type="Proteomes" id="UP000030140">
    <property type="component" value="Unassembled WGS sequence"/>
</dbReference>
<dbReference type="OrthoDB" id="9783700at2"/>
<dbReference type="PROSITE" id="PS51257">
    <property type="entry name" value="PROKAR_LIPOPROTEIN"/>
    <property type="match status" value="1"/>
</dbReference>
<organism evidence="2 3">
    <name type="scientific">Dokdonia donghaensis DSW-1</name>
    <dbReference type="NCBI Taxonomy" id="1300343"/>
    <lineage>
        <taxon>Bacteria</taxon>
        <taxon>Pseudomonadati</taxon>
        <taxon>Bacteroidota</taxon>
        <taxon>Flavobacteriia</taxon>
        <taxon>Flavobacteriales</taxon>
        <taxon>Flavobacteriaceae</taxon>
        <taxon>Dokdonia</taxon>
    </lineage>
</organism>
<protein>
    <submittedName>
        <fullName evidence="2">Glutamine cyclotransferase</fullName>
    </submittedName>
</protein>
<feature type="signal peptide" evidence="1">
    <location>
        <begin position="1"/>
        <end position="23"/>
    </location>
</feature>
<dbReference type="Gene3D" id="2.130.10.10">
    <property type="entry name" value="YVTN repeat-like/Quinoprotein amine dehydrogenase"/>
    <property type="match status" value="1"/>
</dbReference>
<feature type="chain" id="PRO_5001999344" evidence="1">
    <location>
        <begin position="24"/>
        <end position="353"/>
    </location>
</feature>
<dbReference type="KEGG" id="ddo:I597_2571"/>
<evidence type="ECO:0000313" key="3">
    <source>
        <dbReference type="Proteomes" id="UP000030140"/>
    </source>
</evidence>
<keyword evidence="3" id="KW-1185">Reference proteome</keyword>
<accession>A0A0A2H072</accession>
<sequence>MTAKAKHLILFILPLLLIGCSDTGSLDGNYTITTDAQKNAIKNGGEITISLKAKKNIAFDSVSYAFDGKRIGSSKGLEGVTTTLSSQKLGQRELSATIYAGGESTTTTQKLNILHTKAPKVYGYKIINRYPHQTDAYTQGLEFVGDTLYESNGSYGESNLRKVDYKTGKVLKEEKLDKAYFAEGMTIIGDNIYQLTWKGNTGFIYDRNTFETTGTFTYNKSREGWGLANDGKVIYKSDGTSKIWTLDPSNLSEQSYIEPTDNTKVTSKLNELEWVNGKIYANNYQVDLISIIDPTTGALEGLIDLRTLKNEVQKLTDPANEVLNGIAYKANEGRLFVTGKHWNTLFEIEIVEK</sequence>
<reference evidence="2 3" key="1">
    <citation type="submission" date="2014-10" db="EMBL/GenBank/DDBJ databases">
        <title>Draft genome sequence of the proteorhodopsin-containing marine bacterium Dokdonia donghaensis.</title>
        <authorList>
            <person name="Gomez-Consarnau L."/>
            <person name="Gonzalez J.M."/>
            <person name="Riedel T."/>
            <person name="Jaenicke S."/>
            <person name="Wagner-Doebler I."/>
            <person name="Fuhrman J.A."/>
        </authorList>
    </citation>
    <scope>NUCLEOTIDE SEQUENCE [LARGE SCALE GENOMIC DNA]</scope>
    <source>
        <strain evidence="2 3">DSW-1</strain>
    </source>
</reference>
<dbReference type="PATRIC" id="fig|1300343.5.peg.2611"/>
<comment type="caution">
    <text evidence="2">The sequence shown here is derived from an EMBL/GenBank/DDBJ whole genome shotgun (WGS) entry which is preliminary data.</text>
</comment>
<dbReference type="SUPFAM" id="SSF50969">
    <property type="entry name" value="YVTN repeat-like/Quinoprotein amine dehydrogenase"/>
    <property type="match status" value="1"/>
</dbReference>